<comment type="similarity">
    <text evidence="2 5">Belongs to the GMC oxidoreductase family.</text>
</comment>
<evidence type="ECO:0000313" key="8">
    <source>
        <dbReference type="EMBL" id="KAG7304789.1"/>
    </source>
</evidence>
<sequence length="616" mass="68015">MKPHFLNALFGRLSTASSTPLVKWMLQMLALSQALAPAGWPASYKLKDGDRFDFIVVGAGAAGAALAARLSEQPRCSVLLLEAGADPPPASVIPSMFGVLGHTKYDWDYLAALDEGTGMSKENRSIFMTRGKMLGGSSSLNYLMYSRGDPDDFDEWAERAPGWDWNTVLHYYKKLEGMQDPVVMRSKGAFLHSKDGPVKISRPKQNRFFREVNERLMDSLEELGVPRVLENNGMDRLGVSPPHYFFHNGRRSSTAEAYLVPAAKRPNLFVAKNAHVNRVLIDRYTNQAFGVEVRLKNNKNIFVHTNKEVILSGGAINTPKILMLSGIGPEFELDELGIDAIVDLPVGKNLQEHAVVPVMFAGQQGLQSAVQYLYTAAELDAFPAPMQFGLFNLNHSMPGFPNTSRPMFQFFSTYIGAGASLFSYVGCRAVVNFEDEFCTSVATLNAMKDINLIALILLHPLSRGEVKLRSSNPADDPIINLGFFRRKEDLDALTEAYKYMLGLAKTSRFRQEGVRVPRLRVKGCDNLKWGSDRYWECFVRSTAGSMFHPVGTCPMGRDGVVDERLRVHGVSGLRVADASVMPTITSGNTNAPCIMIGERAADLIKSDHGLSDNDNT</sequence>
<evidence type="ECO:0000256" key="5">
    <source>
        <dbReference type="RuleBase" id="RU003968"/>
    </source>
</evidence>
<dbReference type="PIRSF" id="PIRSF000137">
    <property type="entry name" value="Alcohol_oxidase"/>
    <property type="match status" value="1"/>
</dbReference>
<keyword evidence="4 5" id="KW-0274">FAD</keyword>
<dbReference type="PROSITE" id="PS00623">
    <property type="entry name" value="GMC_OXRED_1"/>
    <property type="match status" value="1"/>
</dbReference>
<dbReference type="Pfam" id="PF00732">
    <property type="entry name" value="GMC_oxred_N"/>
    <property type="match status" value="1"/>
</dbReference>
<name>A0ABQ7QJ09_PLUXY</name>
<dbReference type="InterPro" id="IPR000172">
    <property type="entry name" value="GMC_OxRdtase_N"/>
</dbReference>
<protein>
    <recommendedName>
        <fullName evidence="6 7">Glucose-methanol-choline oxidoreductase N-terminal domain-containing protein</fullName>
    </recommendedName>
</protein>
<keyword evidence="9" id="KW-1185">Reference proteome</keyword>
<comment type="caution">
    <text evidence="8">The sequence shown here is derived from an EMBL/GenBank/DDBJ whole genome shotgun (WGS) entry which is preliminary data.</text>
</comment>
<comment type="cofactor">
    <cofactor evidence="1">
        <name>FAD</name>
        <dbReference type="ChEBI" id="CHEBI:57692"/>
    </cofactor>
</comment>
<dbReference type="PROSITE" id="PS00624">
    <property type="entry name" value="GMC_OXRED_2"/>
    <property type="match status" value="1"/>
</dbReference>
<dbReference type="InterPro" id="IPR036188">
    <property type="entry name" value="FAD/NAD-bd_sf"/>
</dbReference>
<evidence type="ECO:0000313" key="9">
    <source>
        <dbReference type="Proteomes" id="UP000823941"/>
    </source>
</evidence>
<dbReference type="Pfam" id="PF05199">
    <property type="entry name" value="GMC_oxred_C"/>
    <property type="match status" value="1"/>
</dbReference>
<dbReference type="InterPro" id="IPR012132">
    <property type="entry name" value="GMC_OxRdtase"/>
</dbReference>
<dbReference type="InterPro" id="IPR007867">
    <property type="entry name" value="GMC_OxRtase_C"/>
</dbReference>
<evidence type="ECO:0000259" key="7">
    <source>
        <dbReference type="PROSITE" id="PS00624"/>
    </source>
</evidence>
<evidence type="ECO:0000259" key="6">
    <source>
        <dbReference type="PROSITE" id="PS00623"/>
    </source>
</evidence>
<accession>A0ABQ7QJ09</accession>
<gene>
    <name evidence="8" type="ORF">JYU34_010154</name>
</gene>
<evidence type="ECO:0000256" key="4">
    <source>
        <dbReference type="ARBA" id="ARBA00022827"/>
    </source>
</evidence>
<dbReference type="SUPFAM" id="SSF54373">
    <property type="entry name" value="FAD-linked reductases, C-terminal domain"/>
    <property type="match status" value="1"/>
</dbReference>
<organism evidence="8 9">
    <name type="scientific">Plutella xylostella</name>
    <name type="common">Diamondback moth</name>
    <name type="synonym">Plutella maculipennis</name>
    <dbReference type="NCBI Taxonomy" id="51655"/>
    <lineage>
        <taxon>Eukaryota</taxon>
        <taxon>Metazoa</taxon>
        <taxon>Ecdysozoa</taxon>
        <taxon>Arthropoda</taxon>
        <taxon>Hexapoda</taxon>
        <taxon>Insecta</taxon>
        <taxon>Pterygota</taxon>
        <taxon>Neoptera</taxon>
        <taxon>Endopterygota</taxon>
        <taxon>Lepidoptera</taxon>
        <taxon>Glossata</taxon>
        <taxon>Ditrysia</taxon>
        <taxon>Yponomeutoidea</taxon>
        <taxon>Plutellidae</taxon>
        <taxon>Plutella</taxon>
    </lineage>
</organism>
<evidence type="ECO:0000256" key="1">
    <source>
        <dbReference type="ARBA" id="ARBA00001974"/>
    </source>
</evidence>
<dbReference type="PANTHER" id="PTHR11552:SF147">
    <property type="entry name" value="CHOLINE DEHYDROGENASE, MITOCHONDRIAL"/>
    <property type="match status" value="1"/>
</dbReference>
<feature type="domain" description="Glucose-methanol-choline oxidoreductase N-terminal" evidence="6">
    <location>
        <begin position="131"/>
        <end position="154"/>
    </location>
</feature>
<reference evidence="8 9" key="1">
    <citation type="submission" date="2021-06" db="EMBL/GenBank/DDBJ databases">
        <title>A haploid diamondback moth (Plutella xylostella L.) genome assembly resolves 31 chromosomes and identifies a diamide resistance mutation.</title>
        <authorList>
            <person name="Ward C.M."/>
            <person name="Perry K.D."/>
            <person name="Baker G."/>
            <person name="Powis K."/>
            <person name="Heckel D.G."/>
            <person name="Baxter S.W."/>
        </authorList>
    </citation>
    <scope>NUCLEOTIDE SEQUENCE [LARGE SCALE GENOMIC DNA]</scope>
    <source>
        <strain evidence="8 9">LV</strain>
        <tissue evidence="8">Single pupa</tissue>
    </source>
</reference>
<keyword evidence="3 5" id="KW-0285">Flavoprotein</keyword>
<dbReference type="Gene3D" id="3.30.560.10">
    <property type="entry name" value="Glucose Oxidase, domain 3"/>
    <property type="match status" value="1"/>
</dbReference>
<evidence type="ECO:0000256" key="3">
    <source>
        <dbReference type="ARBA" id="ARBA00022630"/>
    </source>
</evidence>
<dbReference type="SUPFAM" id="SSF51905">
    <property type="entry name" value="FAD/NAD(P)-binding domain"/>
    <property type="match status" value="1"/>
</dbReference>
<proteinExistence type="inferred from homology"/>
<feature type="domain" description="Glucose-methanol-choline oxidoreductase N-terminal" evidence="7">
    <location>
        <begin position="314"/>
        <end position="328"/>
    </location>
</feature>
<dbReference type="Proteomes" id="UP000823941">
    <property type="component" value="Chromosome 14"/>
</dbReference>
<dbReference type="EMBL" id="JAHIBW010000014">
    <property type="protein sequence ID" value="KAG7304789.1"/>
    <property type="molecule type" value="Genomic_DNA"/>
</dbReference>
<dbReference type="Gene3D" id="3.50.50.60">
    <property type="entry name" value="FAD/NAD(P)-binding domain"/>
    <property type="match status" value="1"/>
</dbReference>
<dbReference type="PANTHER" id="PTHR11552">
    <property type="entry name" value="GLUCOSE-METHANOL-CHOLINE GMC OXIDOREDUCTASE"/>
    <property type="match status" value="1"/>
</dbReference>
<evidence type="ECO:0000256" key="2">
    <source>
        <dbReference type="ARBA" id="ARBA00010790"/>
    </source>
</evidence>